<feature type="non-terminal residue" evidence="1">
    <location>
        <position position="1"/>
    </location>
</feature>
<proteinExistence type="predicted"/>
<dbReference type="Proteomes" id="UP000214715">
    <property type="component" value="Genome"/>
</dbReference>
<accession>A0A024FSJ3</accession>
<reference evidence="1 2" key="1">
    <citation type="submission" date="2014-04" db="EMBL/GenBank/DDBJ databases">
        <title>Whole genome of SPG24 was analyzed in behalf of its correct identification and originality.</title>
        <authorList>
            <person name="Lee O.H."/>
        </authorList>
    </citation>
    <scope>NUCLEOTIDE SEQUENCE [LARGE SCALE GENOMIC DNA]</scope>
    <source>
        <strain evidence="1 2">SPG24</strain>
    </source>
</reference>
<evidence type="ECO:0000313" key="2">
    <source>
        <dbReference type="Proteomes" id="UP000214715"/>
    </source>
</evidence>
<organism evidence="1 2">
    <name type="scientific">Bacillus phage SPG24</name>
    <dbReference type="NCBI Taxonomy" id="1497851"/>
    <lineage>
        <taxon>Viruses</taxon>
        <taxon>Duplodnaviria</taxon>
        <taxon>Heunggongvirae</taxon>
        <taxon>Uroviricota</taxon>
        <taxon>Caudoviricetes</taxon>
        <taxon>Herelleviridae</taxon>
        <taxon>Bastillevirinae</taxon>
        <taxon>Nitunavirus</taxon>
        <taxon>Nitunavirus SPG24</taxon>
    </lineage>
</organism>
<dbReference type="EMBL" id="AB930182">
    <property type="protein sequence ID" value="BAO79557.1"/>
    <property type="molecule type" value="Genomic_DNA"/>
</dbReference>
<name>A0A024FSJ3_9CAUD</name>
<evidence type="ECO:0000313" key="1">
    <source>
        <dbReference type="EMBL" id="BAO79557.1"/>
    </source>
</evidence>
<sequence>TESTCMHITKVLRPCIMREQKIQLKKDAYRV</sequence>
<protein>
    <submittedName>
        <fullName evidence="1">Uncharacterized protein</fullName>
    </submittedName>
</protein>
<keyword evidence="2" id="KW-1185">Reference proteome</keyword>